<dbReference type="KEGG" id="puo:RZN69_02315"/>
<feature type="transmembrane region" description="Helical" evidence="2">
    <location>
        <begin position="16"/>
        <end position="37"/>
    </location>
</feature>
<proteinExistence type="predicted"/>
<gene>
    <name evidence="3" type="ORF">RZN69_02315</name>
</gene>
<evidence type="ECO:0000256" key="1">
    <source>
        <dbReference type="SAM" id="MobiDB-lite"/>
    </source>
</evidence>
<name>A0AAQ3LAJ9_9BACT</name>
<dbReference type="Proteomes" id="UP001304300">
    <property type="component" value="Chromosome"/>
</dbReference>
<dbReference type="EMBL" id="CP136920">
    <property type="protein sequence ID" value="WOO41906.1"/>
    <property type="molecule type" value="Genomic_DNA"/>
</dbReference>
<protein>
    <recommendedName>
        <fullName evidence="5">Alkaline shock response membrane anchor protein AmaP</fullName>
    </recommendedName>
</protein>
<evidence type="ECO:0000313" key="4">
    <source>
        <dbReference type="Proteomes" id="UP001304300"/>
    </source>
</evidence>
<evidence type="ECO:0000313" key="3">
    <source>
        <dbReference type="EMBL" id="WOO41906.1"/>
    </source>
</evidence>
<organism evidence="3 4">
    <name type="scientific">Rubellicoccus peritrichatus</name>
    <dbReference type="NCBI Taxonomy" id="3080537"/>
    <lineage>
        <taxon>Bacteria</taxon>
        <taxon>Pseudomonadati</taxon>
        <taxon>Verrucomicrobiota</taxon>
        <taxon>Opitutia</taxon>
        <taxon>Puniceicoccales</taxon>
        <taxon>Cerasicoccaceae</taxon>
        <taxon>Rubellicoccus</taxon>
    </lineage>
</organism>
<reference evidence="3 4" key="1">
    <citation type="submission" date="2023-10" db="EMBL/GenBank/DDBJ databases">
        <title>Rubellicoccus peritrichatus gen. nov., sp. nov., isolated from an algae of coral reef tank.</title>
        <authorList>
            <person name="Luo J."/>
        </authorList>
    </citation>
    <scope>NUCLEOTIDE SEQUENCE [LARGE SCALE GENOMIC DNA]</scope>
    <source>
        <strain evidence="3 4">CR14</strain>
    </source>
</reference>
<evidence type="ECO:0008006" key="5">
    <source>
        <dbReference type="Google" id="ProtNLM"/>
    </source>
</evidence>
<evidence type="ECO:0000256" key="2">
    <source>
        <dbReference type="SAM" id="Phobius"/>
    </source>
</evidence>
<dbReference type="RefSeq" id="WP_317834390.1">
    <property type="nucleotide sequence ID" value="NZ_CP136920.1"/>
</dbReference>
<sequence>MNFYHEYISHIVSEPWFYWCLGGVGVFFILFIVATCFRGRSIRVFRDESGHASISRKALKDLVHIACSRIGTPTKPKIEFTPKRGRLDLNVQVKLYEGQRLNEIRDQLRRSVIRTFEETHGIRLGDINVVVTGFKKGGPGAPPSDPELEITSSEPVSGVSVFTEPESSEPKVTHALEEADTVSDLESEATTSKADDDKSFDGGEDASADEDSDTTPPAKKRSFFAWGKKSKSEDEIVSDDAIDDVTDSDTSDDGVAEKDPSDETKDSEDGLLSSDSDKKD</sequence>
<feature type="region of interest" description="Disordered" evidence="1">
    <location>
        <begin position="136"/>
        <end position="280"/>
    </location>
</feature>
<keyword evidence="2" id="KW-1133">Transmembrane helix</keyword>
<feature type="compositionally biased region" description="Basic and acidic residues" evidence="1">
    <location>
        <begin position="168"/>
        <end position="177"/>
    </location>
</feature>
<feature type="compositionally biased region" description="Acidic residues" evidence="1">
    <location>
        <begin position="178"/>
        <end position="187"/>
    </location>
</feature>
<accession>A0AAQ3LAJ9</accession>
<keyword evidence="2" id="KW-0812">Transmembrane</keyword>
<keyword evidence="2" id="KW-0472">Membrane</keyword>
<keyword evidence="4" id="KW-1185">Reference proteome</keyword>
<feature type="compositionally biased region" description="Acidic residues" evidence="1">
    <location>
        <begin position="235"/>
        <end position="254"/>
    </location>
</feature>
<dbReference type="AlphaFoldDB" id="A0AAQ3LAJ9"/>
<feature type="compositionally biased region" description="Acidic residues" evidence="1">
    <location>
        <begin position="202"/>
        <end position="213"/>
    </location>
</feature>
<feature type="compositionally biased region" description="Basic and acidic residues" evidence="1">
    <location>
        <begin position="255"/>
        <end position="268"/>
    </location>
</feature>